<feature type="compositionally biased region" description="Acidic residues" evidence="1">
    <location>
        <begin position="233"/>
        <end position="251"/>
    </location>
</feature>
<reference evidence="3" key="1">
    <citation type="journal article" date="2019" name="Int. J. Syst. Evol. Microbiol.">
        <title>The Global Catalogue of Microorganisms (GCM) 10K type strain sequencing project: providing services to taxonomists for standard genome sequencing and annotation.</title>
        <authorList>
            <consortium name="The Broad Institute Genomics Platform"/>
            <consortium name="The Broad Institute Genome Sequencing Center for Infectious Disease"/>
            <person name="Wu L."/>
            <person name="Ma J."/>
        </authorList>
    </citation>
    <scope>NUCLEOTIDE SEQUENCE [LARGE SCALE GENOMIC DNA]</scope>
    <source>
        <strain evidence="3">JCM 14546</strain>
    </source>
</reference>
<evidence type="ECO:0000313" key="3">
    <source>
        <dbReference type="Proteomes" id="UP001500755"/>
    </source>
</evidence>
<dbReference type="Pfam" id="PF13835">
    <property type="entry name" value="DUF4194"/>
    <property type="match status" value="1"/>
</dbReference>
<comment type="caution">
    <text evidence="2">The sequence shown here is derived from an EMBL/GenBank/DDBJ whole genome shotgun (WGS) entry which is preliminary data.</text>
</comment>
<dbReference type="RefSeq" id="WP_344309346.1">
    <property type="nucleotide sequence ID" value="NZ_BAAANO010000018.1"/>
</dbReference>
<dbReference type="EMBL" id="BAAANO010000018">
    <property type="protein sequence ID" value="GAA2009474.1"/>
    <property type="molecule type" value="Genomic_DNA"/>
</dbReference>
<name>A0ABP5EVP2_9MICO</name>
<dbReference type="Proteomes" id="UP001500755">
    <property type="component" value="Unassembled WGS sequence"/>
</dbReference>
<gene>
    <name evidence="2" type="ORF">GCM10009755_20330</name>
</gene>
<evidence type="ECO:0000256" key="1">
    <source>
        <dbReference type="SAM" id="MobiDB-lite"/>
    </source>
</evidence>
<organism evidence="2 3">
    <name type="scientific">Brevibacterium samyangense</name>
    <dbReference type="NCBI Taxonomy" id="366888"/>
    <lineage>
        <taxon>Bacteria</taxon>
        <taxon>Bacillati</taxon>
        <taxon>Actinomycetota</taxon>
        <taxon>Actinomycetes</taxon>
        <taxon>Micrococcales</taxon>
        <taxon>Brevibacteriaceae</taxon>
        <taxon>Brevibacterium</taxon>
    </lineage>
</organism>
<feature type="region of interest" description="Disordered" evidence="1">
    <location>
        <begin position="230"/>
        <end position="279"/>
    </location>
</feature>
<sequence>MTAEVPAGSRPTAGHEDPDRSDDTRGHDALGPHGDAAAEGTESIARGSGLDMRARRALAKLLRSRFITRENDRKTWDALMVFREEIEERLADLFLDLVVDEEYEVAFKRQFPEESAPRMLRREKPLSREATLVLVHLRQEYDSPAGGADGRVEMSREQLLEVLRPARSTGDQDDKRFEQRVDQAINAVIGLGLLTEEPDVAGIYRVSPAVVPLIGADELRAITAYFEKAAAAEDPEAAEEDAESATEDPSEDPTTRITPIAGAESTGDDISTPETEDAQ</sequence>
<dbReference type="InterPro" id="IPR025449">
    <property type="entry name" value="JetB"/>
</dbReference>
<feature type="compositionally biased region" description="Basic and acidic residues" evidence="1">
    <location>
        <begin position="13"/>
        <end position="30"/>
    </location>
</feature>
<proteinExistence type="predicted"/>
<accession>A0ABP5EVP2</accession>
<evidence type="ECO:0000313" key="2">
    <source>
        <dbReference type="EMBL" id="GAA2009474.1"/>
    </source>
</evidence>
<feature type="region of interest" description="Disordered" evidence="1">
    <location>
        <begin position="1"/>
        <end position="47"/>
    </location>
</feature>
<keyword evidence="3" id="KW-1185">Reference proteome</keyword>
<protein>
    <submittedName>
        <fullName evidence="2">DUF4194 domain-containing protein</fullName>
    </submittedName>
</protein>